<evidence type="ECO:0000313" key="3">
    <source>
        <dbReference type="EMBL" id="KAF0700751.1"/>
    </source>
</evidence>
<organism evidence="4 5">
    <name type="scientific">Aphanomyces stellatus</name>
    <dbReference type="NCBI Taxonomy" id="120398"/>
    <lineage>
        <taxon>Eukaryota</taxon>
        <taxon>Sar</taxon>
        <taxon>Stramenopiles</taxon>
        <taxon>Oomycota</taxon>
        <taxon>Saprolegniomycetes</taxon>
        <taxon>Saprolegniales</taxon>
        <taxon>Verrucalvaceae</taxon>
        <taxon>Aphanomyces</taxon>
    </lineage>
</organism>
<dbReference type="AlphaFoldDB" id="A0A485KKY6"/>
<reference evidence="3" key="2">
    <citation type="submission" date="2019-06" db="EMBL/GenBank/DDBJ databases">
        <title>Genomics analysis of Aphanomyces spp. identifies a new class of oomycete effector associated with host adaptation.</title>
        <authorList>
            <person name="Gaulin E."/>
        </authorList>
    </citation>
    <scope>NUCLEOTIDE SEQUENCE</scope>
    <source>
        <strain evidence="3">CBS 578.67</strain>
    </source>
</reference>
<feature type="signal peptide" evidence="2">
    <location>
        <begin position="1"/>
        <end position="31"/>
    </location>
</feature>
<keyword evidence="1" id="KW-1133">Transmembrane helix</keyword>
<evidence type="ECO:0000313" key="4">
    <source>
        <dbReference type="EMBL" id="VFT85590.1"/>
    </source>
</evidence>
<evidence type="ECO:0000313" key="5">
    <source>
        <dbReference type="Proteomes" id="UP000332933"/>
    </source>
</evidence>
<proteinExistence type="predicted"/>
<evidence type="ECO:0000256" key="2">
    <source>
        <dbReference type="SAM" id="SignalP"/>
    </source>
</evidence>
<keyword evidence="1" id="KW-0812">Transmembrane</keyword>
<evidence type="ECO:0000256" key="1">
    <source>
        <dbReference type="SAM" id="Phobius"/>
    </source>
</evidence>
<dbReference type="Proteomes" id="UP000332933">
    <property type="component" value="Unassembled WGS sequence"/>
</dbReference>
<keyword evidence="5" id="KW-1185">Reference proteome</keyword>
<keyword evidence="1" id="KW-0472">Membrane</keyword>
<feature type="transmembrane region" description="Helical" evidence="1">
    <location>
        <begin position="222"/>
        <end position="242"/>
    </location>
</feature>
<protein>
    <submittedName>
        <fullName evidence="4">Aste57867_8704 protein</fullName>
    </submittedName>
</protein>
<name>A0A485KKY6_9STRA</name>
<dbReference type="EMBL" id="VJMH01005113">
    <property type="protein sequence ID" value="KAF0700751.1"/>
    <property type="molecule type" value="Genomic_DNA"/>
</dbReference>
<feature type="transmembrane region" description="Helical" evidence="1">
    <location>
        <begin position="192"/>
        <end position="210"/>
    </location>
</feature>
<keyword evidence="2" id="KW-0732">Signal</keyword>
<accession>A0A485KKY6</accession>
<sequence>MQRVRPPLNLRLLVGNLTDTLLAALATNVSAQHQLMAMTTLTLFYPWFEGWDHVIKYSGNCMCELSVGFADQVGLFCTSDGRCASEGVKQLQPSIFVSLTALLATDPHIFVGHFCRMLWPCSTMSCRSTLATLQSCQSMAADVRDSLRTTLAIQFMQYVWSPSFDTMATYGVAVHLGLVQGRREVITFEQTMLLSGALYYAVILADPPGIPLNVASYVRYAIQYMTFVLLCVALLVCLSIVTTRGHMDGRNMLEFNCVADLVWPSSPCAGLPPAHSSPRRRSCSRGDVVTEFDHVRPA</sequence>
<reference evidence="4 5" key="1">
    <citation type="submission" date="2019-03" db="EMBL/GenBank/DDBJ databases">
        <authorList>
            <person name="Gaulin E."/>
            <person name="Dumas B."/>
        </authorList>
    </citation>
    <scope>NUCLEOTIDE SEQUENCE [LARGE SCALE GENOMIC DNA]</scope>
    <source>
        <strain evidence="4">CBS 568.67</strain>
    </source>
</reference>
<feature type="chain" id="PRO_5036116098" evidence="2">
    <location>
        <begin position="32"/>
        <end position="298"/>
    </location>
</feature>
<gene>
    <name evidence="4" type="primary">Aste57867_8704</name>
    <name evidence="3" type="ORF">As57867_008670</name>
    <name evidence="4" type="ORF">ASTE57867_8704</name>
</gene>
<dbReference type="EMBL" id="CAADRA010005134">
    <property type="protein sequence ID" value="VFT85590.1"/>
    <property type="molecule type" value="Genomic_DNA"/>
</dbReference>